<dbReference type="SUPFAM" id="SSF51905">
    <property type="entry name" value="FAD/NAD(P)-binding domain"/>
    <property type="match status" value="1"/>
</dbReference>
<proteinExistence type="predicted"/>
<gene>
    <name evidence="2" type="ORF">CF165_20800</name>
</gene>
<evidence type="ECO:0000313" key="3">
    <source>
        <dbReference type="Proteomes" id="UP000215199"/>
    </source>
</evidence>
<dbReference type="Gene3D" id="3.50.50.60">
    <property type="entry name" value="FAD/NAD(P)-binding domain"/>
    <property type="match status" value="1"/>
</dbReference>
<evidence type="ECO:0000313" key="2">
    <source>
        <dbReference type="EMBL" id="OXM65837.1"/>
    </source>
</evidence>
<protein>
    <submittedName>
        <fullName evidence="2">FAD-dependent oxidoreductase</fullName>
    </submittedName>
</protein>
<feature type="domain" description="FAD dependent oxidoreductase" evidence="1">
    <location>
        <begin position="27"/>
        <end position="381"/>
    </location>
</feature>
<reference evidence="3" key="1">
    <citation type="submission" date="2017-07" db="EMBL/GenBank/DDBJ databases">
        <title>Comparative genome mining reveals phylogenetic distribution patterns of secondary metabolites in Amycolatopsis.</title>
        <authorList>
            <person name="Adamek M."/>
            <person name="Alanjary M."/>
            <person name="Sales-Ortells H."/>
            <person name="Goodfellow M."/>
            <person name="Bull A.T."/>
            <person name="Kalinowski J."/>
            <person name="Ziemert N."/>
        </authorList>
    </citation>
    <scope>NUCLEOTIDE SEQUENCE [LARGE SCALE GENOMIC DNA]</scope>
    <source>
        <strain evidence="3">H5</strain>
    </source>
</reference>
<dbReference type="Gene3D" id="3.30.9.10">
    <property type="entry name" value="D-Amino Acid Oxidase, subunit A, domain 2"/>
    <property type="match status" value="1"/>
</dbReference>
<sequence length="425" mass="46003">MKLTSYWQDTAVPGGDHRRTPIPERVDVAVIGGGLTGTSAAVELRKLGASVAVLEQNTIGWGASGRNGGMATTGLAIGFGTAVKRYGADRAVAMFRTYNDAIDSIEKLVAEHGIDCDFERSGKLTLAYRPAHFEAMVKTRKALEELAGHEVVTVPKAEIHREIGSDFYHGATVDPLAAGLHVGKFVHGLATAADKLGATICENAEVTALDRNPRGGHVLQTTRGRLHADQVLVATSGYTGKLTPWLRRRVIPVGSFIIVTEPLPRDVVDRILPHRRQASDSKNLIYYFRITPDDRLLFGGRARFAMSSPDSDVRSGQILVKAMTEVFPYLAGTRVDYTWGGLVDLSMDQLVHAGERDGVHYSVGYSGHGVQMATYMGQKMARFMSGDAEANIWGDVKFPPVPGHFGRPWFLPLIGGGARVLDAIS</sequence>
<dbReference type="PANTHER" id="PTHR13847">
    <property type="entry name" value="SARCOSINE DEHYDROGENASE-RELATED"/>
    <property type="match status" value="1"/>
</dbReference>
<organism evidence="2 3">
    <name type="scientific">Amycolatopsis vastitatis</name>
    <dbReference type="NCBI Taxonomy" id="1905142"/>
    <lineage>
        <taxon>Bacteria</taxon>
        <taxon>Bacillati</taxon>
        <taxon>Actinomycetota</taxon>
        <taxon>Actinomycetes</taxon>
        <taxon>Pseudonocardiales</taxon>
        <taxon>Pseudonocardiaceae</taxon>
        <taxon>Amycolatopsis</taxon>
    </lineage>
</organism>
<evidence type="ECO:0000259" key="1">
    <source>
        <dbReference type="Pfam" id="PF01266"/>
    </source>
</evidence>
<comment type="caution">
    <text evidence="2">The sequence shown here is derived from an EMBL/GenBank/DDBJ whole genome shotgun (WGS) entry which is preliminary data.</text>
</comment>
<dbReference type="AlphaFoldDB" id="A0A229T3M4"/>
<dbReference type="RefSeq" id="WP_093949198.1">
    <property type="nucleotide sequence ID" value="NZ_NMUL01000021.1"/>
</dbReference>
<dbReference type="GO" id="GO:0005737">
    <property type="term" value="C:cytoplasm"/>
    <property type="evidence" value="ECO:0007669"/>
    <property type="project" value="TreeGrafter"/>
</dbReference>
<dbReference type="OrthoDB" id="9805852at2"/>
<dbReference type="Proteomes" id="UP000215199">
    <property type="component" value="Unassembled WGS sequence"/>
</dbReference>
<dbReference type="InterPro" id="IPR036188">
    <property type="entry name" value="FAD/NAD-bd_sf"/>
</dbReference>
<accession>A0A229T3M4</accession>
<dbReference type="PANTHER" id="PTHR13847:SF281">
    <property type="entry name" value="FAD DEPENDENT OXIDOREDUCTASE DOMAIN-CONTAINING PROTEIN"/>
    <property type="match status" value="1"/>
</dbReference>
<keyword evidence="3" id="KW-1185">Reference proteome</keyword>
<name>A0A229T3M4_9PSEU</name>
<dbReference type="Pfam" id="PF01266">
    <property type="entry name" value="DAO"/>
    <property type="match status" value="1"/>
</dbReference>
<dbReference type="InterPro" id="IPR006076">
    <property type="entry name" value="FAD-dep_OxRdtase"/>
</dbReference>
<dbReference type="EMBL" id="NMUL01000021">
    <property type="protein sequence ID" value="OXM65837.1"/>
    <property type="molecule type" value="Genomic_DNA"/>
</dbReference>